<name>A0A162XTD4_9FLAO</name>
<dbReference type="GO" id="GO:0008237">
    <property type="term" value="F:metallopeptidase activity"/>
    <property type="evidence" value="ECO:0007669"/>
    <property type="project" value="InterPro"/>
</dbReference>
<dbReference type="AlphaFoldDB" id="A0A162XTD4"/>
<accession>A0A162XTD4</accession>
<dbReference type="Proteomes" id="UP000076715">
    <property type="component" value="Unassembled WGS sequence"/>
</dbReference>
<dbReference type="STRING" id="1642818.AWE51_14350"/>
<protein>
    <recommendedName>
        <fullName evidence="3">Protease B</fullName>
    </recommendedName>
</protein>
<dbReference type="OrthoDB" id="785995at2"/>
<sequence length="275" mass="29912">MKKNVYYGFLGLAIAGLVSCQSELEDGQDNQQALRTSQIESLGFSSEGMYNATMEGKSGIVVEGDIFLDDSMISNLLGNDKGSNDEIQQKHYVTPNLLPRNRDVTIDVYLDSSYGSNMVAAFNEALSRYNELNLNVTFRRTFRERGSDIAILSRNIPNTPRGGTVLGRSAGFPRNSRPATPITLNSRIFGGTNVPADTPTVIAHEIGHAIGFRHTDFADRSFSCGGDFDAEGRSGALFVPGTPRGAEAGSWMLACSNGSDRPFTRSDRTALQFVY</sequence>
<dbReference type="Gene3D" id="3.40.390.10">
    <property type="entry name" value="Collagenase (Catalytic Domain)"/>
    <property type="match status" value="1"/>
</dbReference>
<comment type="caution">
    <text evidence="1">The sequence shown here is derived from an EMBL/GenBank/DDBJ whole genome shotgun (WGS) entry which is preliminary data.</text>
</comment>
<reference evidence="1 2" key="1">
    <citation type="submission" date="2016-01" db="EMBL/GenBank/DDBJ databases">
        <title>The draft genome sequence of Aquimarina sp. RZW4-3-2.</title>
        <authorList>
            <person name="Wang Y."/>
        </authorList>
    </citation>
    <scope>NUCLEOTIDE SEQUENCE [LARGE SCALE GENOMIC DNA]</scope>
    <source>
        <strain evidence="1 2">RZW4-3-2</strain>
    </source>
</reference>
<dbReference type="InterPro" id="IPR024079">
    <property type="entry name" value="MetalloPept_cat_dom_sf"/>
</dbReference>
<evidence type="ECO:0000313" key="1">
    <source>
        <dbReference type="EMBL" id="KZS38764.1"/>
    </source>
</evidence>
<dbReference type="RefSeq" id="WP_082832566.1">
    <property type="nucleotide sequence ID" value="NZ_CANLSS010000004.1"/>
</dbReference>
<evidence type="ECO:0008006" key="3">
    <source>
        <dbReference type="Google" id="ProtNLM"/>
    </source>
</evidence>
<organism evidence="1 2">
    <name type="scientific">Aquimarina aggregata</name>
    <dbReference type="NCBI Taxonomy" id="1642818"/>
    <lineage>
        <taxon>Bacteria</taxon>
        <taxon>Pseudomonadati</taxon>
        <taxon>Bacteroidota</taxon>
        <taxon>Flavobacteriia</taxon>
        <taxon>Flavobacteriales</taxon>
        <taxon>Flavobacteriaceae</taxon>
        <taxon>Aquimarina</taxon>
    </lineage>
</organism>
<dbReference type="EMBL" id="LQRT01000046">
    <property type="protein sequence ID" value="KZS38764.1"/>
    <property type="molecule type" value="Genomic_DNA"/>
</dbReference>
<dbReference type="PROSITE" id="PS51257">
    <property type="entry name" value="PROKAR_LIPOPROTEIN"/>
    <property type="match status" value="1"/>
</dbReference>
<evidence type="ECO:0000313" key="2">
    <source>
        <dbReference type="Proteomes" id="UP000076715"/>
    </source>
</evidence>
<proteinExistence type="predicted"/>
<keyword evidence="2" id="KW-1185">Reference proteome</keyword>
<dbReference type="SUPFAM" id="SSF55486">
    <property type="entry name" value="Metalloproteases ('zincins'), catalytic domain"/>
    <property type="match status" value="1"/>
</dbReference>
<gene>
    <name evidence="1" type="ORF">AWE51_14350</name>
</gene>
<dbReference type="Pfam" id="PF12388">
    <property type="entry name" value="Peptidase_M57"/>
    <property type="match status" value="1"/>
</dbReference>
<dbReference type="InterPro" id="IPR024653">
    <property type="entry name" value="Peptidase_M10/M27/M57"/>
</dbReference>